<dbReference type="PANTHER" id="PTHR43272:SF83">
    <property type="entry name" value="ACYL-COA SYNTHETASE LONG-CHAIN, ISOFORM J"/>
    <property type="match status" value="1"/>
</dbReference>
<dbReference type="Proteomes" id="UP000541610">
    <property type="component" value="Unassembled WGS sequence"/>
</dbReference>
<dbReference type="Pfam" id="PF00501">
    <property type="entry name" value="AMP-binding"/>
    <property type="match status" value="1"/>
</dbReference>
<dbReference type="OrthoDB" id="1700726at2759"/>
<comment type="similarity">
    <text evidence="1">Belongs to the ATP-dependent AMP-binding enzyme family.</text>
</comment>
<feature type="compositionally biased region" description="Polar residues" evidence="6">
    <location>
        <begin position="1062"/>
        <end position="1071"/>
    </location>
</feature>
<dbReference type="InterPro" id="IPR000873">
    <property type="entry name" value="AMP-dep_synth/lig_dom"/>
</dbReference>
<evidence type="ECO:0000256" key="1">
    <source>
        <dbReference type="ARBA" id="ARBA00006432"/>
    </source>
</evidence>
<feature type="region of interest" description="Disordered" evidence="6">
    <location>
        <begin position="747"/>
        <end position="783"/>
    </location>
</feature>
<evidence type="ECO:0000259" key="7">
    <source>
        <dbReference type="Pfam" id="PF00501"/>
    </source>
</evidence>
<dbReference type="EMBL" id="JABANP010000046">
    <property type="protein sequence ID" value="KAF4693394.1"/>
    <property type="molecule type" value="Genomic_DNA"/>
</dbReference>
<feature type="compositionally biased region" description="Low complexity" evidence="6">
    <location>
        <begin position="1046"/>
        <end position="1056"/>
    </location>
</feature>
<comment type="catalytic activity">
    <reaction evidence="5">
        <text>a long-chain fatty acid + ATP + CoA = a long-chain fatty acyl-CoA + AMP + diphosphate</text>
        <dbReference type="Rhea" id="RHEA:15421"/>
        <dbReference type="ChEBI" id="CHEBI:30616"/>
        <dbReference type="ChEBI" id="CHEBI:33019"/>
        <dbReference type="ChEBI" id="CHEBI:57287"/>
        <dbReference type="ChEBI" id="CHEBI:57560"/>
        <dbReference type="ChEBI" id="CHEBI:83139"/>
        <dbReference type="ChEBI" id="CHEBI:456215"/>
        <dbReference type="EC" id="6.2.1.3"/>
    </reaction>
</comment>
<dbReference type="GO" id="GO:0005783">
    <property type="term" value="C:endoplasmic reticulum"/>
    <property type="evidence" value="ECO:0007669"/>
    <property type="project" value="TreeGrafter"/>
</dbReference>
<sequence>MIGELVKGLDYFTWAVPAAGPVRSAFRPADPSTMMNSEPSPYPDPDNTEAAAKCRTGQSARGEGLPWAPSVRTLHDVFTHAVKSHPNSKCQGTRDLLRFVDMGQPLPGKEFGKTTWRTYRQVNRRVLAIGAGLRSLGNCPQPDHVTDVDSLIGPISLVIFEDTCAEWITAALGAWSQSMIVTTIYGTLGPDAVAQAFVEGQGTTLLCNRKNVAGVIAARDTMPSLRHIIYTDEGVDKKERMKPLQLADTHGIEVIRFEDLLRRGQSLVKEYPPVPPKKDSIATIMYTSGTTGHPKGVVIRHRHAVFAIRSILPLVLDRLPSNFTHVAYLPLAHIFELAVQLGCLSTGASIGFADPKSLTATLSKPHGALEEFKPHMFIGVPKIYDVIMKGALAKIAAEPPTKRGLINAAFESKAKAIENSLRSFDRLVFSKFKALLGGRIRICISGGGPLSGDVQRWVRTAFGCDVIQGYGLTETNAGATVQLIGDLRTGVVGPPIPGVEIKLRSCLDAKGEPEILDRHGKPYLSKDTRAANGKRVLGRGEVLIRGPCVTSGYYKLPEKTEEAFKSNGWFYSGDVGQFLADGSLQLIDRVKNLVKLRGRRVSTFCGCPGYIALENMELVYGSSAFVDAVNGGIMCYGDGTLDRPVAMVQVNKDNLVNWAKSNNVQYSSYEELLRKPEANKAVLDSLRKCWKVGKLSPLEQLCAIVLLNDPWTPENKCLTATNKLSRHGIIAKHEELLENLKAFGRDPSMPMSIPTTSTSFSRAKLPTGDHQGSESPRSRSARVASPLDLDFGREWLLRRDAEISRKMIDAERRAMAECVGGGHSTDQDDRELGRDPSTFKASKPQTQLVSFKVFSPVDRPGLRRSENILQKAGLQYVGPQCFREPIPDIPATLPAILLACNRFYQIRGWKEQADKYARKRRDADVHHDCGFSPAIIRFGDDIAGDASDASQRLYEDALVKQALGRQQDEERNRRRRASPRAISERSLERLERLYEDARLRKVKHEKTKASRELQARSLSEMGKLSSKSRDLAEQRRARVSVREWLTRPSASPPSTSRTEETGNTVRESQQAAGRKINNFLKRSEEALVAREERTRAKKKMQELIELAECTFQPRTAPDQGSDDQADEMWRRGLSSRRSMLRGQSVHERLYAKGLLDKEKREEIHKNAQLTREREELARCTFKPQISTHHRTESFDLSSESDAASIVSHYSSSSIDSLIALECDVRRMVNEYVASRE</sequence>
<feature type="compositionally biased region" description="Low complexity" evidence="6">
    <location>
        <begin position="747"/>
        <end position="761"/>
    </location>
</feature>
<accession>A0A7J6PB38</accession>
<keyword evidence="3" id="KW-0547">Nucleotide-binding</keyword>
<dbReference type="Gene3D" id="3.40.50.12780">
    <property type="entry name" value="N-terminal domain of ligase-like"/>
    <property type="match status" value="1"/>
</dbReference>
<dbReference type="SUPFAM" id="SSF56801">
    <property type="entry name" value="Acetyl-CoA synthetase-like"/>
    <property type="match status" value="1"/>
</dbReference>
<dbReference type="PANTHER" id="PTHR43272">
    <property type="entry name" value="LONG-CHAIN-FATTY-ACID--COA LIGASE"/>
    <property type="match status" value="1"/>
</dbReference>
<gene>
    <name evidence="8" type="primary">ACSL3_3</name>
    <name evidence="8" type="ORF">FOZ60_011174</name>
</gene>
<dbReference type="GO" id="GO:0004467">
    <property type="term" value="F:long-chain fatty acid-CoA ligase activity"/>
    <property type="evidence" value="ECO:0007669"/>
    <property type="project" value="UniProtKB-EC"/>
</dbReference>
<evidence type="ECO:0000256" key="5">
    <source>
        <dbReference type="ARBA" id="ARBA00036813"/>
    </source>
</evidence>
<feature type="region of interest" description="Disordered" evidence="6">
    <location>
        <begin position="1001"/>
        <end position="1077"/>
    </location>
</feature>
<protein>
    <submittedName>
        <fullName evidence="8">Long-chain-fatty-acid--CoA ligase 3</fullName>
    </submittedName>
</protein>
<evidence type="ECO:0000256" key="3">
    <source>
        <dbReference type="ARBA" id="ARBA00022741"/>
    </source>
</evidence>
<comment type="caution">
    <text evidence="8">The sequence shown here is derived from an EMBL/GenBank/DDBJ whole genome shotgun (WGS) entry which is preliminary data.</text>
</comment>
<organism evidence="8 9">
    <name type="scientific">Perkinsus olseni</name>
    <name type="common">Perkinsus atlanticus</name>
    <dbReference type="NCBI Taxonomy" id="32597"/>
    <lineage>
        <taxon>Eukaryota</taxon>
        <taxon>Sar</taxon>
        <taxon>Alveolata</taxon>
        <taxon>Perkinsozoa</taxon>
        <taxon>Perkinsea</taxon>
        <taxon>Perkinsida</taxon>
        <taxon>Perkinsidae</taxon>
        <taxon>Perkinsus</taxon>
    </lineage>
</organism>
<feature type="region of interest" description="Disordered" evidence="6">
    <location>
        <begin position="818"/>
        <end position="843"/>
    </location>
</feature>
<feature type="compositionally biased region" description="Basic and acidic residues" evidence="6">
    <location>
        <begin position="1027"/>
        <end position="1045"/>
    </location>
</feature>
<evidence type="ECO:0000313" key="9">
    <source>
        <dbReference type="Proteomes" id="UP000541610"/>
    </source>
</evidence>
<dbReference type="AlphaFoldDB" id="A0A7J6PB38"/>
<reference evidence="8 9" key="1">
    <citation type="submission" date="2020-04" db="EMBL/GenBank/DDBJ databases">
        <title>Perkinsus olseni comparative genomics.</title>
        <authorList>
            <person name="Bogema D.R."/>
        </authorList>
    </citation>
    <scope>NUCLEOTIDE SEQUENCE [LARGE SCALE GENOMIC DNA]</scope>
    <source>
        <strain evidence="8">00978-12</strain>
    </source>
</reference>
<feature type="compositionally biased region" description="Basic and acidic residues" evidence="6">
    <location>
        <begin position="825"/>
        <end position="834"/>
    </location>
</feature>
<name>A0A7J6PB38_PEROL</name>
<feature type="region of interest" description="Disordered" evidence="6">
    <location>
        <begin position="29"/>
        <end position="49"/>
    </location>
</feature>
<keyword evidence="4" id="KW-0067">ATP-binding</keyword>
<proteinExistence type="inferred from homology"/>
<dbReference type="PROSITE" id="PS00455">
    <property type="entry name" value="AMP_BINDING"/>
    <property type="match status" value="1"/>
</dbReference>
<dbReference type="GO" id="GO:0005524">
    <property type="term" value="F:ATP binding"/>
    <property type="evidence" value="ECO:0007669"/>
    <property type="project" value="UniProtKB-KW"/>
</dbReference>
<feature type="domain" description="AMP-dependent synthetase/ligase" evidence="7">
    <location>
        <begin position="112"/>
        <end position="554"/>
    </location>
</feature>
<evidence type="ECO:0000313" key="8">
    <source>
        <dbReference type="EMBL" id="KAF4693394.1"/>
    </source>
</evidence>
<keyword evidence="2 8" id="KW-0436">Ligase</keyword>
<dbReference type="GO" id="GO:0016020">
    <property type="term" value="C:membrane"/>
    <property type="evidence" value="ECO:0007669"/>
    <property type="project" value="TreeGrafter"/>
</dbReference>
<dbReference type="InterPro" id="IPR020845">
    <property type="entry name" value="AMP-binding_CS"/>
</dbReference>
<evidence type="ECO:0000256" key="4">
    <source>
        <dbReference type="ARBA" id="ARBA00022840"/>
    </source>
</evidence>
<evidence type="ECO:0000256" key="6">
    <source>
        <dbReference type="SAM" id="MobiDB-lite"/>
    </source>
</evidence>
<evidence type="ECO:0000256" key="2">
    <source>
        <dbReference type="ARBA" id="ARBA00022598"/>
    </source>
</evidence>
<dbReference type="InterPro" id="IPR042099">
    <property type="entry name" value="ANL_N_sf"/>
</dbReference>